<accession>A0ABP4T725</accession>
<reference evidence="2" key="1">
    <citation type="journal article" date="2019" name="Int. J. Syst. Evol. Microbiol.">
        <title>The Global Catalogue of Microorganisms (GCM) 10K type strain sequencing project: providing services to taxonomists for standard genome sequencing and annotation.</title>
        <authorList>
            <consortium name="The Broad Institute Genomics Platform"/>
            <consortium name="The Broad Institute Genome Sequencing Center for Infectious Disease"/>
            <person name="Wu L."/>
            <person name="Ma J."/>
        </authorList>
    </citation>
    <scope>NUCLEOTIDE SEQUENCE [LARGE SCALE GENOMIC DNA]</scope>
    <source>
        <strain evidence="2">JCM 16001</strain>
    </source>
</reference>
<dbReference type="EMBL" id="BAAAQF010000012">
    <property type="protein sequence ID" value="GAA1683382.1"/>
    <property type="molecule type" value="Genomic_DNA"/>
</dbReference>
<dbReference type="Proteomes" id="UP001499851">
    <property type="component" value="Unassembled WGS sequence"/>
</dbReference>
<sequence>MRLKLRRSPVEAARTGDTQRAAWTLPAGTALGWFVEAGLRFEVQLAAERRLWLRCRPAARGRDLPQIDVGPVVWDAYRSPHLNSVPEWLDASATGTAAVVLKSTALYRAVVLGEALDPTLDVEISADLGELVYQADPAPQAC</sequence>
<evidence type="ECO:0000313" key="2">
    <source>
        <dbReference type="Proteomes" id="UP001499851"/>
    </source>
</evidence>
<comment type="caution">
    <text evidence="1">The sequence shown here is derived from an EMBL/GenBank/DDBJ whole genome shotgun (WGS) entry which is preliminary data.</text>
</comment>
<name>A0ABP4T725_9ACTN</name>
<protein>
    <submittedName>
        <fullName evidence="1">Uncharacterized protein</fullName>
    </submittedName>
</protein>
<organism evidence="1 2">
    <name type="scientific">Glycomyces endophyticus</name>
    <dbReference type="NCBI Taxonomy" id="480996"/>
    <lineage>
        <taxon>Bacteria</taxon>
        <taxon>Bacillati</taxon>
        <taxon>Actinomycetota</taxon>
        <taxon>Actinomycetes</taxon>
        <taxon>Glycomycetales</taxon>
        <taxon>Glycomycetaceae</taxon>
        <taxon>Glycomyces</taxon>
    </lineage>
</organism>
<keyword evidence="2" id="KW-1185">Reference proteome</keyword>
<evidence type="ECO:0000313" key="1">
    <source>
        <dbReference type="EMBL" id="GAA1683382.1"/>
    </source>
</evidence>
<gene>
    <name evidence="1" type="ORF">GCM10009830_33250</name>
</gene>
<proteinExistence type="predicted"/>
<dbReference type="RefSeq" id="WP_344488340.1">
    <property type="nucleotide sequence ID" value="NZ_BAAAQF010000012.1"/>
</dbReference>